<dbReference type="SUPFAM" id="SSF56534">
    <property type="entry name" value="Aromatic aminoacid monoxygenases, catalytic and oligomerization domains"/>
    <property type="match status" value="1"/>
</dbReference>
<feature type="binding site" evidence="8">
    <location>
        <position position="282"/>
    </location>
    <ligand>
        <name>L-tryptophan</name>
        <dbReference type="ChEBI" id="CHEBI:57912"/>
    </ligand>
</feature>
<dbReference type="PANTHER" id="PTHR11473:SF16">
    <property type="entry name" value="TRYPTOPHAN 5-HYDROXYLASE 2"/>
    <property type="match status" value="1"/>
</dbReference>
<dbReference type="InterPro" id="IPR036951">
    <property type="entry name" value="ArAA_hydroxylase_sf"/>
</dbReference>
<evidence type="ECO:0000313" key="12">
    <source>
        <dbReference type="Proteomes" id="UP000677054"/>
    </source>
</evidence>
<evidence type="ECO:0000256" key="1">
    <source>
        <dbReference type="ARBA" id="ARBA00001954"/>
    </source>
</evidence>
<accession>A0A7R8XAU0</accession>
<comment type="similarity">
    <text evidence="2">Belongs to the biopterin-dependent aromatic amino acid hydroxylase family.</text>
</comment>
<keyword evidence="3 7" id="KW-0479">Metal-binding</keyword>
<dbReference type="InterPro" id="IPR019773">
    <property type="entry name" value="Tyrosine_3-monooxygenase-like"/>
</dbReference>
<comment type="cofactor">
    <cofactor evidence="1 9">
        <name>Fe(2+)</name>
        <dbReference type="ChEBI" id="CHEBI:29033"/>
    </cofactor>
</comment>
<dbReference type="GO" id="GO:0048066">
    <property type="term" value="P:developmental pigmentation"/>
    <property type="evidence" value="ECO:0007669"/>
    <property type="project" value="UniProtKB-ARBA"/>
</dbReference>
<evidence type="ECO:0000256" key="3">
    <source>
        <dbReference type="ARBA" id="ARBA00022723"/>
    </source>
</evidence>
<dbReference type="InterPro" id="IPR036329">
    <property type="entry name" value="Aro-AA_hydroxylase_C_sf"/>
</dbReference>
<dbReference type="PROSITE" id="PS51410">
    <property type="entry name" value="BH4_AAA_HYDROXYL_2"/>
    <property type="match status" value="1"/>
</dbReference>
<keyword evidence="5 7" id="KW-0408">Iron</keyword>
<dbReference type="PANTHER" id="PTHR11473">
    <property type="entry name" value="AROMATIC AMINO ACID HYDROXYLASE"/>
    <property type="match status" value="1"/>
</dbReference>
<evidence type="ECO:0000256" key="5">
    <source>
        <dbReference type="ARBA" id="ARBA00023004"/>
    </source>
</evidence>
<dbReference type="EMBL" id="CAJPEV010001140">
    <property type="protein sequence ID" value="CAG0890962.1"/>
    <property type="molecule type" value="Genomic_DNA"/>
</dbReference>
<evidence type="ECO:0000256" key="8">
    <source>
        <dbReference type="PIRSR" id="PIRSR601273-1"/>
    </source>
</evidence>
<keyword evidence="4" id="KW-0560">Oxidoreductase</keyword>
<dbReference type="InterPro" id="IPR018301">
    <property type="entry name" value="ArAA_hydroxylase_Fe/CU_BS"/>
</dbReference>
<evidence type="ECO:0000256" key="7">
    <source>
        <dbReference type="PIRSR" id="PIRSR000336-1"/>
    </source>
</evidence>
<feature type="binding site" evidence="7">
    <location>
        <position position="324"/>
    </location>
    <ligand>
        <name>Fe cation</name>
        <dbReference type="ChEBI" id="CHEBI:24875"/>
    </ligand>
</feature>
<feature type="binding site" evidence="7">
    <location>
        <position position="364"/>
    </location>
    <ligand>
        <name>Fe cation</name>
        <dbReference type="ChEBI" id="CHEBI:24875"/>
    </ligand>
</feature>
<feature type="binding site" evidence="7">
    <location>
        <position position="319"/>
    </location>
    <ligand>
        <name>Fe cation</name>
        <dbReference type="ChEBI" id="CHEBI:24875"/>
    </ligand>
</feature>
<evidence type="ECO:0000256" key="6">
    <source>
        <dbReference type="ARBA" id="ARBA00023033"/>
    </source>
</evidence>
<keyword evidence="6" id="KW-0503">Monooxygenase</keyword>
<gene>
    <name evidence="11" type="ORF">DSTB1V02_LOCUS6311</name>
</gene>
<dbReference type="GO" id="GO:0043005">
    <property type="term" value="C:neuron projection"/>
    <property type="evidence" value="ECO:0007669"/>
    <property type="project" value="TreeGrafter"/>
</dbReference>
<dbReference type="FunFam" id="1.10.800.10:FF:000004">
    <property type="entry name" value="Tyrosine 3-monooxygenase"/>
    <property type="match status" value="1"/>
</dbReference>
<dbReference type="GO" id="GO:0004510">
    <property type="term" value="F:tryptophan 5-monooxygenase activity"/>
    <property type="evidence" value="ECO:0007669"/>
    <property type="project" value="TreeGrafter"/>
</dbReference>
<keyword evidence="12" id="KW-1185">Reference proteome</keyword>
<proteinExistence type="inferred from homology"/>
<evidence type="ECO:0000256" key="2">
    <source>
        <dbReference type="ARBA" id="ARBA00009712"/>
    </source>
</evidence>
<sequence length="516" mass="58307">MCKADIGRGKNCEIRRVSSQVLKLVEGEKGKEENYVVFSLRNQVGALARALRIFQVCLPFFQGPSSVLTGAVSQEKGVNLVKIESRPSRRRESQMEILVELDCPDSQKALVDRALKRELSCLSLKEFDGGEEFPPESPASLASLDSFDFDDIIWFPKKLSDLDISSKRVLMYGSALNADHPGFTDPIYRKRRKYFADLAMAYRQGELIPRIQYSKEEIKTWGVIYRELFRLYPTHACPEFLKNWPVLQRHCGYREDNIPQLQDVSNFLKRKTGFTLRPVAGYLTPRDFLAALAFRVFSCTQYIRHSSDPFYTPEPDCCHELLGHVPLLADPSFAQFSQEIGLASLGASEDDVKNLATLYFFTIEFGLCTTETGELKVYGAGLLSCVAELKHAVSQEAVVRPFDPDEVTRTECMITTFQQRYFYTRSLEQAKDKMREFAATIQRPFGVRYNAYTQSVEVLSSVEKVSNVVKELRGDLCIVGNALRKIRETGGDDGGGGFVELDALKTVILQMDDKSP</sequence>
<dbReference type="GO" id="GO:0009072">
    <property type="term" value="P:aromatic amino acid metabolic process"/>
    <property type="evidence" value="ECO:0007669"/>
    <property type="project" value="InterPro"/>
</dbReference>
<dbReference type="AlphaFoldDB" id="A0A7R8XAU0"/>
<dbReference type="InterPro" id="IPR019774">
    <property type="entry name" value="Aromatic-AA_hydroxylase_C"/>
</dbReference>
<feature type="binding site" evidence="8">
    <location>
        <position position="414"/>
    </location>
    <ligand>
        <name>L-tryptophan</name>
        <dbReference type="ChEBI" id="CHEBI:57912"/>
    </ligand>
</feature>
<dbReference type="GO" id="GO:0005506">
    <property type="term" value="F:iron ion binding"/>
    <property type="evidence" value="ECO:0007669"/>
    <property type="project" value="InterPro"/>
</dbReference>
<dbReference type="Pfam" id="PF00351">
    <property type="entry name" value="Biopterin_H"/>
    <property type="match status" value="1"/>
</dbReference>
<dbReference type="GO" id="GO:0042416">
    <property type="term" value="P:dopamine biosynthetic process"/>
    <property type="evidence" value="ECO:0007669"/>
    <property type="project" value="UniProtKB-ARBA"/>
</dbReference>
<dbReference type="Gene3D" id="1.10.800.10">
    <property type="entry name" value="Aromatic amino acid hydroxylase"/>
    <property type="match status" value="1"/>
</dbReference>
<evidence type="ECO:0000256" key="9">
    <source>
        <dbReference type="PIRSR" id="PIRSR601273-2"/>
    </source>
</evidence>
<evidence type="ECO:0000313" key="11">
    <source>
        <dbReference type="EMBL" id="CAD7246461.1"/>
    </source>
</evidence>
<dbReference type="InterPro" id="IPR045865">
    <property type="entry name" value="ACT-like_dom_sf"/>
</dbReference>
<dbReference type="InterPro" id="IPR001273">
    <property type="entry name" value="ArAA_hydroxylase"/>
</dbReference>
<feature type="binding site" evidence="8">
    <location>
        <position position="312"/>
    </location>
    <ligand>
        <name>L-tryptophan</name>
        <dbReference type="ChEBI" id="CHEBI:57912"/>
    </ligand>
</feature>
<feature type="binding site" evidence="8">
    <location>
        <position position="384"/>
    </location>
    <ligand>
        <name>L-tryptophan</name>
        <dbReference type="ChEBI" id="CHEBI:57912"/>
    </ligand>
</feature>
<dbReference type="OrthoDB" id="983542at2759"/>
<evidence type="ECO:0000259" key="10">
    <source>
        <dbReference type="PROSITE" id="PS51410"/>
    </source>
</evidence>
<dbReference type="PIRSF" id="PIRSF000336">
    <property type="entry name" value="TH"/>
    <property type="match status" value="1"/>
</dbReference>
<evidence type="ECO:0000256" key="4">
    <source>
        <dbReference type="ARBA" id="ARBA00023002"/>
    </source>
</evidence>
<name>A0A7R8XAU0_9CRUS</name>
<dbReference type="EMBL" id="LR900657">
    <property type="protein sequence ID" value="CAD7246461.1"/>
    <property type="molecule type" value="Genomic_DNA"/>
</dbReference>
<organism evidence="11">
    <name type="scientific">Darwinula stevensoni</name>
    <dbReference type="NCBI Taxonomy" id="69355"/>
    <lineage>
        <taxon>Eukaryota</taxon>
        <taxon>Metazoa</taxon>
        <taxon>Ecdysozoa</taxon>
        <taxon>Arthropoda</taxon>
        <taxon>Crustacea</taxon>
        <taxon>Oligostraca</taxon>
        <taxon>Ostracoda</taxon>
        <taxon>Podocopa</taxon>
        <taxon>Podocopida</taxon>
        <taxon>Darwinulocopina</taxon>
        <taxon>Darwinuloidea</taxon>
        <taxon>Darwinulidae</taxon>
        <taxon>Darwinula</taxon>
    </lineage>
</organism>
<dbReference type="PRINTS" id="PR00372">
    <property type="entry name" value="FYWHYDRXLASE"/>
</dbReference>
<reference evidence="11" key="1">
    <citation type="submission" date="2020-11" db="EMBL/GenBank/DDBJ databases">
        <authorList>
            <person name="Tran Van P."/>
        </authorList>
    </citation>
    <scope>NUCLEOTIDE SEQUENCE</scope>
</reference>
<protein>
    <recommendedName>
        <fullName evidence="10">Biopterin-dependent aromatic amino acid hydroxylase family profile domain-containing protein</fullName>
    </recommendedName>
</protein>
<dbReference type="Proteomes" id="UP000677054">
    <property type="component" value="Unassembled WGS sequence"/>
</dbReference>
<dbReference type="SUPFAM" id="SSF55021">
    <property type="entry name" value="ACT-like"/>
    <property type="match status" value="1"/>
</dbReference>
<feature type="domain" description="Biopterin-dependent aromatic amino acid hydroxylase family profile" evidence="10">
    <location>
        <begin position="139"/>
        <end position="487"/>
    </location>
</feature>
<feature type="binding site" evidence="8">
    <location>
        <position position="304"/>
    </location>
    <ligand>
        <name>L-tryptophan</name>
        <dbReference type="ChEBI" id="CHEBI:57912"/>
    </ligand>
</feature>
<dbReference type="PROSITE" id="PS00367">
    <property type="entry name" value="BH4_AAA_HYDROXYL_1"/>
    <property type="match status" value="1"/>
</dbReference>